<evidence type="ECO:0000259" key="3">
    <source>
        <dbReference type="PROSITE" id="PS50835"/>
    </source>
</evidence>
<dbReference type="Pfam" id="PF07699">
    <property type="entry name" value="Ephrin_rec_like"/>
    <property type="match status" value="1"/>
</dbReference>
<dbReference type="Gene3D" id="2.10.50.10">
    <property type="entry name" value="Tumor Necrosis Factor Receptor, subunit A, domain 2"/>
    <property type="match status" value="1"/>
</dbReference>
<dbReference type="InterPro" id="IPR013783">
    <property type="entry name" value="Ig-like_fold"/>
</dbReference>
<accession>A0A9W9ZZC1</accession>
<gene>
    <name evidence="4" type="ORF">OS493_024010</name>
</gene>
<evidence type="ECO:0000313" key="4">
    <source>
        <dbReference type="EMBL" id="KAJ7390621.1"/>
    </source>
</evidence>
<feature type="domain" description="Ig-like" evidence="3">
    <location>
        <begin position="15"/>
        <end position="112"/>
    </location>
</feature>
<dbReference type="Gene3D" id="2.60.40.10">
    <property type="entry name" value="Immunoglobulins"/>
    <property type="match status" value="1"/>
</dbReference>
<feature type="region of interest" description="Disordered" evidence="1">
    <location>
        <begin position="1"/>
        <end position="20"/>
    </location>
</feature>
<dbReference type="SUPFAM" id="SSF48726">
    <property type="entry name" value="Immunoglobulin"/>
    <property type="match status" value="1"/>
</dbReference>
<protein>
    <recommendedName>
        <fullName evidence="3">Ig-like domain-containing protein</fullName>
    </recommendedName>
</protein>
<dbReference type="AlphaFoldDB" id="A0A9W9ZZC1"/>
<keyword evidence="2" id="KW-0812">Transmembrane</keyword>
<dbReference type="InterPro" id="IPR003598">
    <property type="entry name" value="Ig_sub2"/>
</dbReference>
<dbReference type="PROSITE" id="PS50835">
    <property type="entry name" value="IG_LIKE"/>
    <property type="match status" value="1"/>
</dbReference>
<dbReference type="OrthoDB" id="1421090at2759"/>
<organism evidence="4 5">
    <name type="scientific">Desmophyllum pertusum</name>
    <dbReference type="NCBI Taxonomy" id="174260"/>
    <lineage>
        <taxon>Eukaryota</taxon>
        <taxon>Metazoa</taxon>
        <taxon>Cnidaria</taxon>
        <taxon>Anthozoa</taxon>
        <taxon>Hexacorallia</taxon>
        <taxon>Scleractinia</taxon>
        <taxon>Caryophylliina</taxon>
        <taxon>Caryophylliidae</taxon>
        <taxon>Desmophyllum</taxon>
    </lineage>
</organism>
<dbReference type="CDD" id="cd00096">
    <property type="entry name" value="Ig"/>
    <property type="match status" value="1"/>
</dbReference>
<dbReference type="EMBL" id="MU825414">
    <property type="protein sequence ID" value="KAJ7390621.1"/>
    <property type="molecule type" value="Genomic_DNA"/>
</dbReference>
<dbReference type="SMART" id="SM00408">
    <property type="entry name" value="IGc2"/>
    <property type="match status" value="1"/>
</dbReference>
<feature type="transmembrane region" description="Helical" evidence="2">
    <location>
        <begin position="208"/>
        <end position="230"/>
    </location>
</feature>
<feature type="compositionally biased region" description="Polar residues" evidence="1">
    <location>
        <begin position="1"/>
        <end position="10"/>
    </location>
</feature>
<dbReference type="Pfam" id="PF13927">
    <property type="entry name" value="Ig_3"/>
    <property type="match status" value="1"/>
</dbReference>
<evidence type="ECO:0000256" key="1">
    <source>
        <dbReference type="SAM" id="MobiDB-lite"/>
    </source>
</evidence>
<keyword evidence="5" id="KW-1185">Reference proteome</keyword>
<dbReference type="InterPro" id="IPR011641">
    <property type="entry name" value="Tyr-kin_ephrin_A/B_rcpt-like"/>
</dbReference>
<evidence type="ECO:0000256" key="2">
    <source>
        <dbReference type="SAM" id="Phobius"/>
    </source>
</evidence>
<name>A0A9W9ZZC1_9CNID</name>
<dbReference type="InterPro" id="IPR007110">
    <property type="entry name" value="Ig-like_dom"/>
</dbReference>
<reference evidence="4" key="1">
    <citation type="submission" date="2023-01" db="EMBL/GenBank/DDBJ databases">
        <title>Genome assembly of the deep-sea coral Lophelia pertusa.</title>
        <authorList>
            <person name="Herrera S."/>
            <person name="Cordes E."/>
        </authorList>
    </citation>
    <scope>NUCLEOTIDE SEQUENCE</scope>
    <source>
        <strain evidence="4">USNM1676648</strain>
        <tissue evidence="4">Polyp</tissue>
    </source>
</reference>
<dbReference type="InterPro" id="IPR009030">
    <property type="entry name" value="Growth_fac_rcpt_cys_sf"/>
</dbReference>
<dbReference type="SMART" id="SM01411">
    <property type="entry name" value="Ephrin_rec_like"/>
    <property type="match status" value="1"/>
</dbReference>
<dbReference type="SUPFAM" id="SSF57184">
    <property type="entry name" value="Growth factor receptor domain"/>
    <property type="match status" value="1"/>
</dbReference>
<dbReference type="InterPro" id="IPR036179">
    <property type="entry name" value="Ig-like_dom_sf"/>
</dbReference>
<comment type="caution">
    <text evidence="4">The sequence shown here is derived from an EMBL/GenBank/DDBJ whole genome shotgun (WGS) entry which is preliminary data.</text>
</comment>
<sequence length="253" mass="27717">MASSSLSVNSKGKGPHIQDMKLEDNNGNIAFTGTTVNLTCKSQDWHVQNIFLKDGSPIKEGDGKHYEFFHMPDEENNVKIANLEIKNVTMEDAGNYTCYAILSALSSKATFHLIVVNISQACNPGYYCPPGSMHPIPCPSGTYQPNMGQSSALACKQCPDVMINNLNKPDHINTPALNFTDCLAVNNSNQPTKKDGPPTSKSLTSTEIIILIVAGVLGMSVITLVFYCVAKRKRWLSHSSRTTKQYDPEFLTL</sequence>
<dbReference type="SMART" id="SM00409">
    <property type="entry name" value="IG"/>
    <property type="match status" value="1"/>
</dbReference>
<dbReference type="Proteomes" id="UP001163046">
    <property type="component" value="Unassembled WGS sequence"/>
</dbReference>
<keyword evidence="2" id="KW-1133">Transmembrane helix</keyword>
<dbReference type="InterPro" id="IPR003599">
    <property type="entry name" value="Ig_sub"/>
</dbReference>
<keyword evidence="2" id="KW-0472">Membrane</keyword>
<proteinExistence type="predicted"/>
<evidence type="ECO:0000313" key="5">
    <source>
        <dbReference type="Proteomes" id="UP001163046"/>
    </source>
</evidence>